<feature type="domain" description="Phosphoadenosine phosphosulphate reductase" evidence="1">
    <location>
        <begin position="24"/>
        <end position="199"/>
    </location>
</feature>
<dbReference type="InterPro" id="IPR050128">
    <property type="entry name" value="Sulfate_adenylyltrnsfr_sub2"/>
</dbReference>
<dbReference type="PANTHER" id="PTHR43196">
    <property type="entry name" value="SULFATE ADENYLYLTRANSFERASE SUBUNIT 2"/>
    <property type="match status" value="1"/>
</dbReference>
<dbReference type="OrthoDB" id="7574889at2"/>
<sequence length="351" mass="40204">MRDAVLHAIDMCVKALEQRADAHWVIAFSGGKDSSAVLKIFLSAYRRARVRPRAATLIYCDTGVENPILDAYVKTLLMRMRAEFESAELPIGVRILKAPVQDRFFVRLIGRGYPPPTNSFRWCTTGLRIRPVSQFIRGHRPEDTVLALGLRRSESRQRDRSLQRSADLYWQKQREGVGEYDLFLPIVEMDVPEVWDAVFGLSEPRCLKPQALEDLYRDASGECPVIKAPEAPPCASGRFGCWTCTVVRKDRSGAELIRSGHHELIPYFKFRQWLTEIRNDPSRRWPRRRSGQEGMGPLTIEARREVLERIEELEFATSSEILDADERGLIASLWRIDDIPRLSFPLNGPRA</sequence>
<dbReference type="EMBL" id="QXFK01000011">
    <property type="protein sequence ID" value="RIV80220.1"/>
    <property type="molecule type" value="Genomic_DNA"/>
</dbReference>
<dbReference type="Gene3D" id="3.40.50.620">
    <property type="entry name" value="HUPs"/>
    <property type="match status" value="1"/>
</dbReference>
<dbReference type="Pfam" id="PF01507">
    <property type="entry name" value="PAPS_reduct"/>
    <property type="match status" value="1"/>
</dbReference>
<gene>
    <name evidence="2" type="ORF">D2V04_02695</name>
</gene>
<protein>
    <recommendedName>
        <fullName evidence="1">Phosphoadenosine phosphosulphate reductase domain-containing protein</fullName>
    </recommendedName>
</protein>
<reference evidence="2 3" key="1">
    <citation type="submission" date="2018-08" db="EMBL/GenBank/DDBJ databases">
        <title>Altererythrobacter sp.Ery1 and Ery12, the genome sequencing of novel strains in genus Alterythrobacter.</title>
        <authorList>
            <person name="Cheng H."/>
            <person name="Wu Y.-H."/>
            <person name="Fang C."/>
            <person name="Xu X.-W."/>
        </authorList>
    </citation>
    <scope>NUCLEOTIDE SEQUENCE [LARGE SCALE GENOMIC DNA]</scope>
    <source>
        <strain evidence="2 3">Ery1</strain>
    </source>
</reference>
<keyword evidence="3" id="KW-1185">Reference proteome</keyword>
<dbReference type="PANTHER" id="PTHR43196:SF2">
    <property type="entry name" value="PHOSPHOADENOSINE PHOSPHOSULFATE REDUCTASE"/>
    <property type="match status" value="1"/>
</dbReference>
<dbReference type="GO" id="GO:0003824">
    <property type="term" value="F:catalytic activity"/>
    <property type="evidence" value="ECO:0007669"/>
    <property type="project" value="InterPro"/>
</dbReference>
<organism evidence="2 3">
    <name type="scientific">Pelagerythrobacter aerophilus</name>
    <dbReference type="NCBI Taxonomy" id="2306995"/>
    <lineage>
        <taxon>Bacteria</taxon>
        <taxon>Pseudomonadati</taxon>
        <taxon>Pseudomonadota</taxon>
        <taxon>Alphaproteobacteria</taxon>
        <taxon>Sphingomonadales</taxon>
        <taxon>Erythrobacteraceae</taxon>
        <taxon>Pelagerythrobacter</taxon>
    </lineage>
</organism>
<name>A0A418NKL6_9SPHN</name>
<evidence type="ECO:0000313" key="3">
    <source>
        <dbReference type="Proteomes" id="UP000285092"/>
    </source>
</evidence>
<dbReference type="InterPro" id="IPR014729">
    <property type="entry name" value="Rossmann-like_a/b/a_fold"/>
</dbReference>
<dbReference type="AlphaFoldDB" id="A0A418NKL6"/>
<dbReference type="RefSeq" id="WP_119511817.1">
    <property type="nucleotide sequence ID" value="NZ_QXFK01000011.1"/>
</dbReference>
<accession>A0A418NKL6</accession>
<evidence type="ECO:0000259" key="1">
    <source>
        <dbReference type="Pfam" id="PF01507"/>
    </source>
</evidence>
<dbReference type="SUPFAM" id="SSF52402">
    <property type="entry name" value="Adenine nucleotide alpha hydrolases-like"/>
    <property type="match status" value="1"/>
</dbReference>
<dbReference type="Proteomes" id="UP000285092">
    <property type="component" value="Unassembled WGS sequence"/>
</dbReference>
<comment type="caution">
    <text evidence="2">The sequence shown here is derived from an EMBL/GenBank/DDBJ whole genome shotgun (WGS) entry which is preliminary data.</text>
</comment>
<proteinExistence type="predicted"/>
<dbReference type="InterPro" id="IPR002500">
    <property type="entry name" value="PAPS_reduct_dom"/>
</dbReference>
<evidence type="ECO:0000313" key="2">
    <source>
        <dbReference type="EMBL" id="RIV80220.1"/>
    </source>
</evidence>